<accession>A0AAN4VY59</accession>
<name>A0AAN4VY59_9BACT</name>
<dbReference type="Proteomes" id="UP001310022">
    <property type="component" value="Unassembled WGS sequence"/>
</dbReference>
<dbReference type="AlphaFoldDB" id="A0AAN4VY59"/>
<evidence type="ECO:0008006" key="3">
    <source>
        <dbReference type="Google" id="ProtNLM"/>
    </source>
</evidence>
<comment type="caution">
    <text evidence="1">The sequence shown here is derived from an EMBL/GenBank/DDBJ whole genome shotgun (WGS) entry which is preliminary data.</text>
</comment>
<evidence type="ECO:0000313" key="2">
    <source>
        <dbReference type="Proteomes" id="UP001310022"/>
    </source>
</evidence>
<organism evidence="1 2">
    <name type="scientific">Persicobacter diffluens</name>
    <dbReference type="NCBI Taxonomy" id="981"/>
    <lineage>
        <taxon>Bacteria</taxon>
        <taxon>Pseudomonadati</taxon>
        <taxon>Bacteroidota</taxon>
        <taxon>Cytophagia</taxon>
        <taxon>Cytophagales</taxon>
        <taxon>Persicobacteraceae</taxon>
        <taxon>Persicobacter</taxon>
    </lineage>
</organism>
<evidence type="ECO:0000313" key="1">
    <source>
        <dbReference type="EMBL" id="GJM61642.1"/>
    </source>
</evidence>
<gene>
    <name evidence="1" type="ORF">PEDI_21940</name>
</gene>
<keyword evidence="2" id="KW-1185">Reference proteome</keyword>
<protein>
    <recommendedName>
        <fullName evidence="3">Porin</fullName>
    </recommendedName>
</protein>
<dbReference type="SUPFAM" id="SSF56935">
    <property type="entry name" value="Porins"/>
    <property type="match status" value="1"/>
</dbReference>
<dbReference type="InterPro" id="IPR010870">
    <property type="entry name" value="Porin_O/P"/>
</dbReference>
<reference evidence="1 2" key="1">
    <citation type="submission" date="2021-12" db="EMBL/GenBank/DDBJ databases">
        <title>Genome sequencing of bacteria with rrn-lacking chromosome and rrn-plasmid.</title>
        <authorList>
            <person name="Anda M."/>
            <person name="Iwasaki W."/>
        </authorList>
    </citation>
    <scope>NUCLEOTIDE SEQUENCE [LARGE SCALE GENOMIC DNA]</scope>
    <source>
        <strain evidence="1 2">NBRC 15940</strain>
    </source>
</reference>
<proteinExistence type="predicted"/>
<dbReference type="Pfam" id="PF07396">
    <property type="entry name" value="Porin_O_P"/>
    <property type="match status" value="1"/>
</dbReference>
<dbReference type="EMBL" id="BQKE01000001">
    <property type="protein sequence ID" value="GJM61642.1"/>
    <property type="molecule type" value="Genomic_DNA"/>
</dbReference>
<sequence length="378" mass="44142">MASAQEAEVQEEEIIYFEEEEKESKNALANVFKRRHNGYILMQSSFNVNNGPGFAQGSNFSINQLRVQLTGEILPGLEYDVRQRLNSNSVAEEIDNTSLATDWAYLTYTFKNNVFITFGKQWAAYGGYEFDATPTDIYEYSQILNWKEAFLTGVNVGYRWQAQEVNFQVTNAHTESIESFYGELPEDFIAAENPMNYAFNWNGDLLKGLFSTRWSYAVTNEGKEEYTKYLALGTKFNQPKWQITVDYHNSKEDIDRTGFATSIVRDMNDGEHAALRDTHYKSTLAKIDVQPHKGWNLFYQYSHEDVFAHDTSLGENAGWLETANRHYFGVEYQPFEEQPLKLFCTYWSNTEKYNDYFETSQINNNRMMIGFQYKWQFY</sequence>